<dbReference type="PANTHER" id="PTHR21666:SF285">
    <property type="entry name" value="M23 FAMILY METALLOPEPTIDASE"/>
    <property type="match status" value="1"/>
</dbReference>
<organism evidence="3 4">
    <name type="scientific">Rhizorhabdus dicambivorans</name>
    <dbReference type="NCBI Taxonomy" id="1850238"/>
    <lineage>
        <taxon>Bacteria</taxon>
        <taxon>Pseudomonadati</taxon>
        <taxon>Pseudomonadota</taxon>
        <taxon>Alphaproteobacteria</taxon>
        <taxon>Sphingomonadales</taxon>
        <taxon>Sphingomonadaceae</taxon>
        <taxon>Rhizorhabdus</taxon>
    </lineage>
</organism>
<keyword evidence="4" id="KW-1185">Reference proteome</keyword>
<evidence type="ECO:0000256" key="1">
    <source>
        <dbReference type="SAM" id="MobiDB-lite"/>
    </source>
</evidence>
<proteinExistence type="predicted"/>
<sequence length="316" mass="32980">MGWGLSSSRRGAGGEAPPPAPPLKGRGDFLVAVALSLLPLAACAPTVTPPRPPVPPPAAAPRIVEGTDFRLSGAIEQGGLAMGIVPAAIRSLSFDGRSIGFAPDGRFLVAFDRDAAPTARIEAIAADGTILRRTLSVAPRQWKIESLPTLPRGTTPTPEFLARRKLELDQIAAARAIDSGSQGWRQRFIWPAKGRISGIFGSQRIYAGEPGAYHAGVDVAQPAGTPIVAPADGVVILAAAAPFSLEGNLLMIDHGMGLNSAFLHLSRIDVKPGQAVKQGQPLGAIGMTGRATGPHLHWAVKWHEARIDPQPLAGPQ</sequence>
<dbReference type="KEGG" id="rdi:CMV14_02685"/>
<name>A0A2A4G1R1_9SPHN</name>
<dbReference type="Pfam" id="PF01551">
    <property type="entry name" value="Peptidase_M23"/>
    <property type="match status" value="1"/>
</dbReference>
<dbReference type="InterPro" id="IPR011055">
    <property type="entry name" value="Dup_hybrid_motif"/>
</dbReference>
<evidence type="ECO:0000313" key="4">
    <source>
        <dbReference type="Proteomes" id="UP000218934"/>
    </source>
</evidence>
<gene>
    <name evidence="3" type="ORF">COO09_05005</name>
</gene>
<dbReference type="EMBL" id="NWUF01000003">
    <property type="protein sequence ID" value="PCE43660.1"/>
    <property type="molecule type" value="Genomic_DNA"/>
</dbReference>
<dbReference type="GO" id="GO:0004222">
    <property type="term" value="F:metalloendopeptidase activity"/>
    <property type="evidence" value="ECO:0007669"/>
    <property type="project" value="TreeGrafter"/>
</dbReference>
<feature type="region of interest" description="Disordered" evidence="1">
    <location>
        <begin position="1"/>
        <end position="23"/>
    </location>
</feature>
<protein>
    <submittedName>
        <fullName evidence="3">Peptidase</fullName>
    </submittedName>
</protein>
<reference evidence="3 4" key="1">
    <citation type="submission" date="2017-09" db="EMBL/GenBank/DDBJ databases">
        <title>The Catabolism of 3,6-Dichlorosalicylic acid is Initiated by the Cytochrome P450 Monooxygenase DsmABC in Rhizorhabdus dicambivorans Ndbn-20.</title>
        <authorList>
            <person name="Na L."/>
        </authorList>
    </citation>
    <scope>NUCLEOTIDE SEQUENCE [LARGE SCALE GENOMIC DNA]</scope>
    <source>
        <strain evidence="3 4">Ndbn-20m</strain>
    </source>
</reference>
<dbReference type="PANTHER" id="PTHR21666">
    <property type="entry name" value="PEPTIDASE-RELATED"/>
    <property type="match status" value="1"/>
</dbReference>
<dbReference type="SUPFAM" id="SSF51261">
    <property type="entry name" value="Duplicated hybrid motif"/>
    <property type="match status" value="1"/>
</dbReference>
<evidence type="ECO:0000259" key="2">
    <source>
        <dbReference type="Pfam" id="PF01551"/>
    </source>
</evidence>
<feature type="domain" description="M23ase beta-sheet core" evidence="2">
    <location>
        <begin position="213"/>
        <end position="309"/>
    </location>
</feature>
<dbReference type="CDD" id="cd12797">
    <property type="entry name" value="M23_peptidase"/>
    <property type="match status" value="1"/>
</dbReference>
<dbReference type="OrthoDB" id="9815245at2"/>
<dbReference type="AlphaFoldDB" id="A0A2A4G1R1"/>
<evidence type="ECO:0000313" key="3">
    <source>
        <dbReference type="EMBL" id="PCE43660.1"/>
    </source>
</evidence>
<comment type="caution">
    <text evidence="3">The sequence shown here is derived from an EMBL/GenBank/DDBJ whole genome shotgun (WGS) entry which is preliminary data.</text>
</comment>
<dbReference type="RefSeq" id="WP_096367660.1">
    <property type="nucleotide sequence ID" value="NZ_CP023449.1"/>
</dbReference>
<dbReference type="Gene3D" id="2.70.70.10">
    <property type="entry name" value="Glucose Permease (Domain IIA)"/>
    <property type="match status" value="1"/>
</dbReference>
<dbReference type="Proteomes" id="UP000218934">
    <property type="component" value="Unassembled WGS sequence"/>
</dbReference>
<dbReference type="InterPro" id="IPR016047">
    <property type="entry name" value="M23ase_b-sheet_dom"/>
</dbReference>
<dbReference type="FunFam" id="2.70.70.10:FF:000019">
    <property type="entry name" value="M23 family peptidase"/>
    <property type="match status" value="1"/>
</dbReference>
<dbReference type="InterPro" id="IPR050570">
    <property type="entry name" value="Cell_wall_metabolism_enzyme"/>
</dbReference>
<accession>A0A2A4G1R1</accession>